<evidence type="ECO:0000259" key="5">
    <source>
        <dbReference type="PROSITE" id="PS50977"/>
    </source>
</evidence>
<keyword evidence="1" id="KW-0805">Transcription regulation</keyword>
<dbReference type="Pfam" id="PF00440">
    <property type="entry name" value="TetR_N"/>
    <property type="match status" value="1"/>
</dbReference>
<accession>A0A939DTL2</accession>
<dbReference type="Proteomes" id="UP000664654">
    <property type="component" value="Unassembled WGS sequence"/>
</dbReference>
<evidence type="ECO:0000256" key="3">
    <source>
        <dbReference type="ARBA" id="ARBA00023163"/>
    </source>
</evidence>
<dbReference type="PANTHER" id="PTHR30055:SF146">
    <property type="entry name" value="HTH-TYPE TRANSCRIPTIONAL DUAL REGULATOR CECR"/>
    <property type="match status" value="1"/>
</dbReference>
<reference evidence="6" key="1">
    <citation type="submission" date="2021-03" db="EMBL/GenBank/DDBJ databases">
        <title>novel species isolated from a fishpond in China.</title>
        <authorList>
            <person name="Lu H."/>
            <person name="Cai Z."/>
        </authorList>
    </citation>
    <scope>NUCLEOTIDE SEQUENCE</scope>
    <source>
        <strain evidence="6">JCM 30855</strain>
    </source>
</reference>
<dbReference type="PANTHER" id="PTHR30055">
    <property type="entry name" value="HTH-TYPE TRANSCRIPTIONAL REGULATOR RUTR"/>
    <property type="match status" value="1"/>
</dbReference>
<dbReference type="GO" id="GO:0003700">
    <property type="term" value="F:DNA-binding transcription factor activity"/>
    <property type="evidence" value="ECO:0007669"/>
    <property type="project" value="TreeGrafter"/>
</dbReference>
<keyword evidence="3" id="KW-0804">Transcription</keyword>
<dbReference type="SUPFAM" id="SSF48498">
    <property type="entry name" value="Tetracyclin repressor-like, C-terminal domain"/>
    <property type="match status" value="1"/>
</dbReference>
<comment type="caution">
    <text evidence="6">The sequence shown here is derived from an EMBL/GenBank/DDBJ whole genome shotgun (WGS) entry which is preliminary data.</text>
</comment>
<feature type="domain" description="HTH tetR-type" evidence="5">
    <location>
        <begin position="5"/>
        <end position="65"/>
    </location>
</feature>
<feature type="DNA-binding region" description="H-T-H motif" evidence="4">
    <location>
        <begin position="28"/>
        <end position="47"/>
    </location>
</feature>
<dbReference type="InterPro" id="IPR001647">
    <property type="entry name" value="HTH_TetR"/>
</dbReference>
<dbReference type="Pfam" id="PF14246">
    <property type="entry name" value="TetR_C_7"/>
    <property type="match status" value="1"/>
</dbReference>
<name>A0A939DTL2_9ALTE</name>
<dbReference type="PROSITE" id="PS01081">
    <property type="entry name" value="HTH_TETR_1"/>
    <property type="match status" value="1"/>
</dbReference>
<keyword evidence="7" id="KW-1185">Reference proteome</keyword>
<dbReference type="Gene3D" id="1.10.357.10">
    <property type="entry name" value="Tetracycline Repressor, domain 2"/>
    <property type="match status" value="1"/>
</dbReference>
<proteinExistence type="predicted"/>
<dbReference type="EMBL" id="JAFKCV010000023">
    <property type="protein sequence ID" value="MBN7827666.1"/>
    <property type="molecule type" value="Genomic_DNA"/>
</dbReference>
<dbReference type="PRINTS" id="PR00455">
    <property type="entry name" value="HTHTETR"/>
</dbReference>
<dbReference type="Gene3D" id="1.10.10.60">
    <property type="entry name" value="Homeodomain-like"/>
    <property type="match status" value="1"/>
</dbReference>
<evidence type="ECO:0000313" key="7">
    <source>
        <dbReference type="Proteomes" id="UP000664654"/>
    </source>
</evidence>
<dbReference type="InterPro" id="IPR023772">
    <property type="entry name" value="DNA-bd_HTH_TetR-type_CS"/>
</dbReference>
<sequence length="200" mass="22995">MKLSDKKRLHILEAAEQLFYQQGVEQTSMDQVAQLANVSKRTVYNHFDTKDALFHAILDRMREQLGGTEPVIFDPSEDLQSQLTRIAVQEAALLTSDSFLRTARVAFLHMLRQPELAKRLSGKKIGCMSFLEEFLQQAVAAGVLEVEDAELAAKQFVMQLKSFLFYPRLYGFDVPDEQQERYVIEQTVAMFLARYRVVQQ</sequence>
<dbReference type="InterPro" id="IPR036271">
    <property type="entry name" value="Tet_transcr_reg_TetR-rel_C_sf"/>
</dbReference>
<dbReference type="RefSeq" id="WP_206575777.1">
    <property type="nucleotide sequence ID" value="NZ_JAFKCV010000023.1"/>
</dbReference>
<dbReference type="SUPFAM" id="SSF46689">
    <property type="entry name" value="Homeodomain-like"/>
    <property type="match status" value="1"/>
</dbReference>
<dbReference type="PROSITE" id="PS50977">
    <property type="entry name" value="HTH_TETR_2"/>
    <property type="match status" value="1"/>
</dbReference>
<organism evidence="6 7">
    <name type="scientific">Bowmanella dokdonensis</name>
    <dbReference type="NCBI Taxonomy" id="751969"/>
    <lineage>
        <taxon>Bacteria</taxon>
        <taxon>Pseudomonadati</taxon>
        <taxon>Pseudomonadota</taxon>
        <taxon>Gammaproteobacteria</taxon>
        <taxon>Alteromonadales</taxon>
        <taxon>Alteromonadaceae</taxon>
        <taxon>Bowmanella</taxon>
    </lineage>
</organism>
<protein>
    <submittedName>
        <fullName evidence="6">TetR/AcrR family transcriptional regulator</fullName>
    </submittedName>
</protein>
<evidence type="ECO:0000313" key="6">
    <source>
        <dbReference type="EMBL" id="MBN7827666.1"/>
    </source>
</evidence>
<keyword evidence="2 4" id="KW-0238">DNA-binding</keyword>
<dbReference type="GO" id="GO:0000976">
    <property type="term" value="F:transcription cis-regulatory region binding"/>
    <property type="evidence" value="ECO:0007669"/>
    <property type="project" value="TreeGrafter"/>
</dbReference>
<dbReference type="InterPro" id="IPR009057">
    <property type="entry name" value="Homeodomain-like_sf"/>
</dbReference>
<gene>
    <name evidence="6" type="ORF">J0A66_20715</name>
</gene>
<dbReference type="InterPro" id="IPR039536">
    <property type="entry name" value="TetR_C_Proteobacteria"/>
</dbReference>
<evidence type="ECO:0000256" key="4">
    <source>
        <dbReference type="PROSITE-ProRule" id="PRU00335"/>
    </source>
</evidence>
<dbReference type="FunFam" id="1.10.10.60:FF:000141">
    <property type="entry name" value="TetR family transcriptional regulator"/>
    <property type="match status" value="1"/>
</dbReference>
<evidence type="ECO:0000256" key="2">
    <source>
        <dbReference type="ARBA" id="ARBA00023125"/>
    </source>
</evidence>
<dbReference type="AlphaFoldDB" id="A0A939DTL2"/>
<dbReference type="InterPro" id="IPR050109">
    <property type="entry name" value="HTH-type_TetR-like_transc_reg"/>
</dbReference>
<evidence type="ECO:0000256" key="1">
    <source>
        <dbReference type="ARBA" id="ARBA00023015"/>
    </source>
</evidence>